<feature type="transmembrane region" description="Helical" evidence="9">
    <location>
        <begin position="12"/>
        <end position="33"/>
    </location>
</feature>
<keyword evidence="3" id="KW-1003">Cell membrane</keyword>
<dbReference type="PANTHER" id="PTHR32502">
    <property type="entry name" value="N-ACETYLGALACTOSAMINE PERMEASE II COMPONENT-RELATED"/>
    <property type="match status" value="1"/>
</dbReference>
<dbReference type="Proteomes" id="UP000604383">
    <property type="component" value="Unassembled WGS sequence"/>
</dbReference>
<dbReference type="EMBL" id="JAKTMA010000020">
    <property type="protein sequence ID" value="MCR0233544.1"/>
    <property type="molecule type" value="Genomic_DNA"/>
</dbReference>
<dbReference type="PROSITE" id="PS51106">
    <property type="entry name" value="PTS_EIIC_TYPE_4"/>
    <property type="match status" value="1"/>
</dbReference>
<organism evidence="13 14">
    <name type="scientific">Clostridium innocuum</name>
    <dbReference type="NCBI Taxonomy" id="1522"/>
    <lineage>
        <taxon>Bacteria</taxon>
        <taxon>Bacillati</taxon>
        <taxon>Bacillota</taxon>
        <taxon>Clostridia</taxon>
        <taxon>Eubacteriales</taxon>
        <taxon>Clostridiaceae</taxon>
        <taxon>Clostridium</taxon>
    </lineage>
</organism>
<evidence type="ECO:0000313" key="13">
    <source>
        <dbReference type="EMBL" id="RGC14846.1"/>
    </source>
</evidence>
<dbReference type="GeneID" id="61927691"/>
<dbReference type="RefSeq" id="WP_002605817.1">
    <property type="nucleotide sequence ID" value="NZ_AP025565.1"/>
</dbReference>
<dbReference type="OrthoDB" id="7058816at2"/>
<dbReference type="Proteomes" id="UP000503330">
    <property type="component" value="Chromosome"/>
</dbReference>
<evidence type="ECO:0000256" key="7">
    <source>
        <dbReference type="ARBA" id="ARBA00022989"/>
    </source>
</evidence>
<comment type="subcellular location">
    <subcellularLocation>
        <location evidence="1">Cell membrane</location>
        <topology evidence="1">Multi-pass membrane protein</topology>
    </subcellularLocation>
</comment>
<evidence type="ECO:0000256" key="8">
    <source>
        <dbReference type="ARBA" id="ARBA00023136"/>
    </source>
</evidence>
<keyword evidence="5" id="KW-0598">Phosphotransferase system</keyword>
<dbReference type="GO" id="GO:0009401">
    <property type="term" value="P:phosphoenolpyruvate-dependent sugar phosphotransferase system"/>
    <property type="evidence" value="ECO:0007669"/>
    <property type="project" value="UniProtKB-KW"/>
</dbReference>
<protein>
    <submittedName>
        <fullName evidence="13">PTS sugar transporter subunit IIC</fullName>
    </submittedName>
</protein>
<keyword evidence="7 9" id="KW-1133">Transmembrane helix</keyword>
<evidence type="ECO:0000256" key="1">
    <source>
        <dbReference type="ARBA" id="ARBA00004651"/>
    </source>
</evidence>
<dbReference type="Proteomes" id="UP000260025">
    <property type="component" value="Unassembled WGS sequence"/>
</dbReference>
<evidence type="ECO:0000256" key="3">
    <source>
        <dbReference type="ARBA" id="ARBA00022475"/>
    </source>
</evidence>
<reference evidence="11" key="2">
    <citation type="journal article" date="2019" name="Nat. Med.">
        <title>A library of human gut bacterial isolates paired with longitudinal multiomics data enables mechanistic microbiome research.</title>
        <authorList>
            <person name="Poyet M."/>
            <person name="Groussin M."/>
            <person name="Gibbons S.M."/>
            <person name="Avila-Pacheco J."/>
            <person name="Jiang X."/>
            <person name="Kearney S.M."/>
            <person name="Perrotta A.R."/>
            <person name="Berdy B."/>
            <person name="Zhao S."/>
            <person name="Lieberman T.D."/>
            <person name="Swanson P.K."/>
            <person name="Smith M."/>
            <person name="Roesemann S."/>
            <person name="Alexander J.E."/>
            <person name="Rich S.A."/>
            <person name="Livny J."/>
            <person name="Vlamakis H."/>
            <person name="Clish C."/>
            <person name="Bullock K."/>
            <person name="Deik A."/>
            <person name="Scott J."/>
            <person name="Pierce K.A."/>
            <person name="Xavier R.J."/>
            <person name="Alm E.J."/>
        </authorList>
    </citation>
    <scope>NUCLEOTIDE SEQUENCE</scope>
    <source>
        <strain evidence="11">BIOML-A12</strain>
    </source>
</reference>
<dbReference type="PANTHER" id="PTHR32502:SF8">
    <property type="entry name" value="N-ACETYLGALACTOSAMINE PERMEASE IIC COMPONENT 1"/>
    <property type="match status" value="1"/>
</dbReference>
<reference evidence="10" key="4">
    <citation type="journal article" date="2022" name="Clin. Infect. Dis.">
        <title>Association between Clostridium innocuum and antibiotic-associated diarrhea in adults and children: A cross-sectional study and comparative genomics analysis.</title>
        <authorList>
            <person name="Cherny K.E."/>
            <person name="Muscat E.B."/>
            <person name="Balaji A."/>
            <person name="Mukherjee J."/>
            <person name="Ozer E.A."/>
            <person name="Angarone M.P."/>
            <person name="Hauser A.R."/>
            <person name="Sichel J.S."/>
            <person name="Amponsah E."/>
            <person name="Kociolek L.K."/>
        </authorList>
    </citation>
    <scope>NUCLEOTIDE SEQUENCE</scope>
    <source>
        <strain evidence="10">NU1-AC-029v</strain>
    </source>
</reference>
<evidence type="ECO:0000256" key="9">
    <source>
        <dbReference type="SAM" id="Phobius"/>
    </source>
</evidence>
<dbReference type="AlphaFoldDB" id="A0A174ZH93"/>
<evidence type="ECO:0000313" key="10">
    <source>
        <dbReference type="EMBL" id="MCR0233544.1"/>
    </source>
</evidence>
<keyword evidence="8 9" id="KW-0472">Membrane</keyword>
<evidence type="ECO:0000313" key="11">
    <source>
        <dbReference type="EMBL" id="MZH54326.1"/>
    </source>
</evidence>
<feature type="transmembrane region" description="Helical" evidence="9">
    <location>
        <begin position="188"/>
        <end position="206"/>
    </location>
</feature>
<feature type="transmembrane region" description="Helical" evidence="9">
    <location>
        <begin position="213"/>
        <end position="243"/>
    </location>
</feature>
<evidence type="ECO:0000256" key="6">
    <source>
        <dbReference type="ARBA" id="ARBA00022692"/>
    </source>
</evidence>
<dbReference type="Proteomes" id="UP001203972">
    <property type="component" value="Unassembled WGS sequence"/>
</dbReference>
<proteinExistence type="predicted"/>
<evidence type="ECO:0000256" key="5">
    <source>
        <dbReference type="ARBA" id="ARBA00022683"/>
    </source>
</evidence>
<gene>
    <name evidence="13" type="ORF">DXA38_12320</name>
    <name evidence="12" type="ORF">G4D54_19100</name>
    <name evidence="11" type="ORF">GT664_00830</name>
    <name evidence="10" type="ORF">MKC95_12270</name>
</gene>
<dbReference type="EMBL" id="QVEV01000017">
    <property type="protein sequence ID" value="RGC14846.1"/>
    <property type="molecule type" value="Genomic_DNA"/>
</dbReference>
<evidence type="ECO:0000313" key="15">
    <source>
        <dbReference type="Proteomes" id="UP000503330"/>
    </source>
</evidence>
<accession>A0A174ZH93</accession>
<dbReference type="InterPro" id="IPR004700">
    <property type="entry name" value="PTS_IIC_man"/>
</dbReference>
<sequence>MHINVIQAILIGFLYFLCQSGTPWLTAFMGNYVRQPLVNGAIVGLIMGDPVQGLIIGSAINLPFIGVIMVGSTMPTDSALAGIVGTALALASGASPEVAVSMAVPIGLLGNLLWTVHMTKNCIFVHMMDKAAETGDVKRMNFLHVWPPQITTAFLMTIPVALVVYFGADVAKTAIDSLSGMPLHMLEVIGGVLPAVGIGMTLRMLMSKKSVILFFLLGFLMVTYQGFSMIVVALFAIIIAYFYTDLSSKRTGE</sequence>
<keyword evidence="2" id="KW-0813">Transport</keyword>
<dbReference type="Pfam" id="PF03609">
    <property type="entry name" value="EII-Sor"/>
    <property type="match status" value="1"/>
</dbReference>
<keyword evidence="4 13" id="KW-0762">Sugar transport</keyword>
<dbReference type="EMBL" id="CP048838">
    <property type="protein sequence ID" value="QJA04380.1"/>
    <property type="molecule type" value="Genomic_DNA"/>
</dbReference>
<reference evidence="13 14" key="1">
    <citation type="submission" date="2018-08" db="EMBL/GenBank/DDBJ databases">
        <title>A genome reference for cultivated species of the human gut microbiota.</title>
        <authorList>
            <person name="Zou Y."/>
            <person name="Xue W."/>
            <person name="Luo G."/>
        </authorList>
    </citation>
    <scope>NUCLEOTIDE SEQUENCE [LARGE SCALE GENOMIC DNA]</scope>
    <source>
        <strain evidence="13 14">OF01-2LB</strain>
    </source>
</reference>
<dbReference type="EMBL" id="WWTN01000001">
    <property type="protein sequence ID" value="MZH54326.1"/>
    <property type="molecule type" value="Genomic_DNA"/>
</dbReference>
<feature type="transmembrane region" description="Helical" evidence="9">
    <location>
        <begin position="145"/>
        <end position="168"/>
    </location>
</feature>
<evidence type="ECO:0000256" key="2">
    <source>
        <dbReference type="ARBA" id="ARBA00022448"/>
    </source>
</evidence>
<evidence type="ECO:0000256" key="4">
    <source>
        <dbReference type="ARBA" id="ARBA00022597"/>
    </source>
</evidence>
<dbReference type="GO" id="GO:0005886">
    <property type="term" value="C:plasma membrane"/>
    <property type="evidence" value="ECO:0007669"/>
    <property type="project" value="UniProtKB-SubCell"/>
</dbReference>
<name>A0A174ZH93_CLOIN</name>
<evidence type="ECO:0000313" key="12">
    <source>
        <dbReference type="EMBL" id="QJA04380.1"/>
    </source>
</evidence>
<keyword evidence="6 9" id="KW-0812">Transmembrane</keyword>
<reference evidence="12 15" key="3">
    <citation type="submission" date="2020-02" db="EMBL/GenBank/DDBJ databases">
        <authorList>
            <person name="Kociolek L.K."/>
            <person name="Ozer E.A."/>
        </authorList>
    </citation>
    <scope>NUCLEOTIDE SEQUENCE [LARGE SCALE GENOMIC DNA]</scope>
    <source>
        <strain evidence="12 15">ATCC 14501</strain>
    </source>
</reference>
<feature type="transmembrane region" description="Helical" evidence="9">
    <location>
        <begin position="102"/>
        <end position="124"/>
    </location>
</feature>
<evidence type="ECO:0000313" key="14">
    <source>
        <dbReference type="Proteomes" id="UP000260025"/>
    </source>
</evidence>
<dbReference type="InterPro" id="IPR050303">
    <property type="entry name" value="GatZ_KbaZ_carbometab"/>
</dbReference>